<name>A0AA38FVN7_TAXCH</name>
<dbReference type="EMBL" id="JAHRHJ020000007">
    <property type="protein sequence ID" value="KAH9309583.1"/>
    <property type="molecule type" value="Genomic_DNA"/>
</dbReference>
<evidence type="ECO:0000256" key="4">
    <source>
        <dbReference type="ARBA" id="ARBA00023242"/>
    </source>
</evidence>
<evidence type="ECO:0000313" key="7">
    <source>
        <dbReference type="Proteomes" id="UP000824469"/>
    </source>
</evidence>
<keyword evidence="2" id="KW-0238">DNA-binding</keyword>
<reference evidence="6 7" key="1">
    <citation type="journal article" date="2021" name="Nat. Plants">
        <title>The Taxus genome provides insights into paclitaxel biosynthesis.</title>
        <authorList>
            <person name="Xiong X."/>
            <person name="Gou J."/>
            <person name="Liao Q."/>
            <person name="Li Y."/>
            <person name="Zhou Q."/>
            <person name="Bi G."/>
            <person name="Li C."/>
            <person name="Du R."/>
            <person name="Wang X."/>
            <person name="Sun T."/>
            <person name="Guo L."/>
            <person name="Liang H."/>
            <person name="Lu P."/>
            <person name="Wu Y."/>
            <person name="Zhang Z."/>
            <person name="Ro D.K."/>
            <person name="Shang Y."/>
            <person name="Huang S."/>
            <person name="Yan J."/>
        </authorList>
    </citation>
    <scope>NUCLEOTIDE SEQUENCE [LARGE SCALE GENOMIC DNA]</scope>
    <source>
        <strain evidence="6">Ta-2019</strain>
    </source>
</reference>
<evidence type="ECO:0000313" key="6">
    <source>
        <dbReference type="EMBL" id="KAH9309583.1"/>
    </source>
</evidence>
<gene>
    <name evidence="6" type="ORF">KI387_037494</name>
</gene>
<keyword evidence="4" id="KW-0539">Nucleus</keyword>
<dbReference type="InterPro" id="IPR015300">
    <property type="entry name" value="DNA-bd_pseudobarrel_sf"/>
</dbReference>
<evidence type="ECO:0000256" key="3">
    <source>
        <dbReference type="ARBA" id="ARBA00023163"/>
    </source>
</evidence>
<dbReference type="Gene3D" id="2.40.330.10">
    <property type="entry name" value="DNA-binding pseudobarrel domain"/>
    <property type="match status" value="1"/>
</dbReference>
<feature type="non-terminal residue" evidence="6">
    <location>
        <position position="142"/>
    </location>
</feature>
<sequence length="142" mass="15881">RIPPAFVPKLITFQTEGKMVLQGPSGQEWIVKLWGTETQLEFREGWEKFVHYHAIEFGDFLVFKHISGSKIKVQIFGRTGCVKNITTYGAEDTNFDLQKTCPTTAAAADTKLLIDLVSDDENNDEAQTLTANSREKGNPCSL</sequence>
<dbReference type="PROSITE" id="PS50863">
    <property type="entry name" value="B3"/>
    <property type="match status" value="1"/>
</dbReference>
<evidence type="ECO:0000256" key="1">
    <source>
        <dbReference type="ARBA" id="ARBA00023015"/>
    </source>
</evidence>
<comment type="caution">
    <text evidence="6">The sequence shown here is derived from an EMBL/GenBank/DDBJ whole genome shotgun (WGS) entry which is preliminary data.</text>
</comment>
<keyword evidence="3" id="KW-0804">Transcription</keyword>
<dbReference type="PANTHER" id="PTHR31920:SF135">
    <property type="entry name" value="B3 DOMAIN-CONTAINING PROTEIN OS03G0621600-RELATED"/>
    <property type="match status" value="1"/>
</dbReference>
<dbReference type="GO" id="GO:0003677">
    <property type="term" value="F:DNA binding"/>
    <property type="evidence" value="ECO:0007669"/>
    <property type="project" value="UniProtKB-KW"/>
</dbReference>
<feature type="non-terminal residue" evidence="6">
    <location>
        <position position="1"/>
    </location>
</feature>
<dbReference type="AlphaFoldDB" id="A0AA38FVN7"/>
<feature type="domain" description="TF-B3" evidence="5">
    <location>
        <begin position="1"/>
        <end position="79"/>
    </location>
</feature>
<evidence type="ECO:0000259" key="5">
    <source>
        <dbReference type="PROSITE" id="PS50863"/>
    </source>
</evidence>
<keyword evidence="1" id="KW-0805">Transcription regulation</keyword>
<protein>
    <recommendedName>
        <fullName evidence="5">TF-B3 domain-containing protein</fullName>
    </recommendedName>
</protein>
<dbReference type="CDD" id="cd10017">
    <property type="entry name" value="B3_DNA"/>
    <property type="match status" value="1"/>
</dbReference>
<dbReference type="Proteomes" id="UP000824469">
    <property type="component" value="Unassembled WGS sequence"/>
</dbReference>
<keyword evidence="7" id="KW-1185">Reference proteome</keyword>
<organism evidence="6 7">
    <name type="scientific">Taxus chinensis</name>
    <name type="common">Chinese yew</name>
    <name type="synonym">Taxus wallichiana var. chinensis</name>
    <dbReference type="NCBI Taxonomy" id="29808"/>
    <lineage>
        <taxon>Eukaryota</taxon>
        <taxon>Viridiplantae</taxon>
        <taxon>Streptophyta</taxon>
        <taxon>Embryophyta</taxon>
        <taxon>Tracheophyta</taxon>
        <taxon>Spermatophyta</taxon>
        <taxon>Pinopsida</taxon>
        <taxon>Pinidae</taxon>
        <taxon>Conifers II</taxon>
        <taxon>Cupressales</taxon>
        <taxon>Taxaceae</taxon>
        <taxon>Taxus</taxon>
    </lineage>
</organism>
<accession>A0AA38FVN7</accession>
<dbReference type="PANTHER" id="PTHR31920">
    <property type="entry name" value="B3 DOMAIN-CONTAINING"/>
    <property type="match status" value="1"/>
</dbReference>
<dbReference type="InterPro" id="IPR003340">
    <property type="entry name" value="B3_DNA-bd"/>
</dbReference>
<proteinExistence type="predicted"/>
<dbReference type="InterPro" id="IPR050655">
    <property type="entry name" value="Plant_B3_domain"/>
</dbReference>
<evidence type="ECO:0000256" key="2">
    <source>
        <dbReference type="ARBA" id="ARBA00023125"/>
    </source>
</evidence>
<dbReference type="Pfam" id="PF02362">
    <property type="entry name" value="B3"/>
    <property type="match status" value="1"/>
</dbReference>
<dbReference type="SUPFAM" id="SSF101936">
    <property type="entry name" value="DNA-binding pseudobarrel domain"/>
    <property type="match status" value="1"/>
</dbReference>